<proteinExistence type="predicted"/>
<name>A0A2Y0JI18_ECOLX</name>
<dbReference type="InterPro" id="IPR007560">
    <property type="entry name" value="Restrct_endonuc_IV_Mrr"/>
</dbReference>
<feature type="domain" description="Restriction endonuclease type IV Mrr" evidence="1">
    <location>
        <begin position="202"/>
        <end position="303"/>
    </location>
</feature>
<dbReference type="RefSeq" id="WP_112020207.1">
    <property type="nucleotide sequence ID" value="NZ_UCZA01000030.1"/>
</dbReference>
<sequence>MFRNLFKSETTKATEELESFYQKVMYFISEHGLHDAWERTYRIIFHQMEVKEYILEYGALDRKDCFYNLAKEKLVQSAFVSYILVKALPQFFEKHLHTLKRKKMTLTTQDEYGIWNFDKWFKELDYFYENVVQDDIYHWIDNNTDRLNTLWLVHPHNSNAWGDPVYFQFNLPEQFDQCATSYIMWEVYKVPEPELPEYNDILSGHEYEQFVAGEFRKYGADALVTRGSSDHGLDILVTYRDVRIAVQCKHYQSKVGNKAVQEVFSAKNFYDCGLAMVISNSEFTQHARQAARKLDVFLYHHEDIHLFLDKIDNWLDMPEDEV</sequence>
<dbReference type="PANTHER" id="PTHR30015:SF6">
    <property type="entry name" value="SLL1429 PROTEIN"/>
    <property type="match status" value="1"/>
</dbReference>
<dbReference type="Pfam" id="PF04471">
    <property type="entry name" value="Mrr_cat"/>
    <property type="match status" value="1"/>
</dbReference>
<protein>
    <submittedName>
        <fullName evidence="2">Putative restriction endonuclease</fullName>
    </submittedName>
</protein>
<dbReference type="GO" id="GO:0009307">
    <property type="term" value="P:DNA restriction-modification system"/>
    <property type="evidence" value="ECO:0007669"/>
    <property type="project" value="InterPro"/>
</dbReference>
<keyword evidence="2" id="KW-0255">Endonuclease</keyword>
<dbReference type="EMBL" id="UCZA01000030">
    <property type="protein sequence ID" value="SQP85712.1"/>
    <property type="molecule type" value="Genomic_DNA"/>
</dbReference>
<dbReference type="Proteomes" id="UP000250671">
    <property type="component" value="Unassembled WGS sequence"/>
</dbReference>
<accession>A0A2Y0JI18</accession>
<dbReference type="GO" id="GO:0015666">
    <property type="term" value="F:restriction endodeoxyribonuclease activity"/>
    <property type="evidence" value="ECO:0007669"/>
    <property type="project" value="TreeGrafter"/>
</dbReference>
<evidence type="ECO:0000313" key="3">
    <source>
        <dbReference type="Proteomes" id="UP000250671"/>
    </source>
</evidence>
<dbReference type="SUPFAM" id="SSF52980">
    <property type="entry name" value="Restriction endonuclease-like"/>
    <property type="match status" value="1"/>
</dbReference>
<evidence type="ECO:0000259" key="1">
    <source>
        <dbReference type="Pfam" id="PF04471"/>
    </source>
</evidence>
<keyword evidence="2" id="KW-0378">Hydrolase</keyword>
<organism evidence="2 3">
    <name type="scientific">Escherichia coli</name>
    <dbReference type="NCBI Taxonomy" id="562"/>
    <lineage>
        <taxon>Bacteria</taxon>
        <taxon>Pseudomonadati</taxon>
        <taxon>Pseudomonadota</taxon>
        <taxon>Gammaproteobacteria</taxon>
        <taxon>Enterobacterales</taxon>
        <taxon>Enterobacteriaceae</taxon>
        <taxon>Escherichia</taxon>
    </lineage>
</organism>
<dbReference type="InterPro" id="IPR011856">
    <property type="entry name" value="tRNA_endonuc-like_dom_sf"/>
</dbReference>
<dbReference type="PANTHER" id="PTHR30015">
    <property type="entry name" value="MRR RESTRICTION SYSTEM PROTEIN"/>
    <property type="match status" value="1"/>
</dbReference>
<dbReference type="InterPro" id="IPR052906">
    <property type="entry name" value="Type_IV_Methyl-Rstrct_Enzyme"/>
</dbReference>
<dbReference type="InterPro" id="IPR011335">
    <property type="entry name" value="Restrct_endonuc-II-like"/>
</dbReference>
<reference evidence="2 3" key="1">
    <citation type="submission" date="2018-06" db="EMBL/GenBank/DDBJ databases">
        <authorList>
            <consortium name="Pathogen Informatics"/>
            <person name="Doyle S."/>
        </authorList>
    </citation>
    <scope>NUCLEOTIDE SEQUENCE [LARGE SCALE GENOMIC DNA]</scope>
    <source>
        <strain evidence="2 3">VREC0535</strain>
    </source>
</reference>
<dbReference type="Gene3D" id="3.40.1350.10">
    <property type="match status" value="1"/>
</dbReference>
<keyword evidence="2" id="KW-0540">Nuclease</keyword>
<gene>
    <name evidence="2" type="ORF">SAMEA3752557_04344</name>
</gene>
<dbReference type="AlphaFoldDB" id="A0A2Y0JI18"/>
<evidence type="ECO:0000313" key="2">
    <source>
        <dbReference type="EMBL" id="SQP85712.1"/>
    </source>
</evidence>
<dbReference type="GO" id="GO:0003677">
    <property type="term" value="F:DNA binding"/>
    <property type="evidence" value="ECO:0007669"/>
    <property type="project" value="InterPro"/>
</dbReference>